<dbReference type="EMBL" id="KM874294">
    <property type="protein sequence ID" value="AJP36340.1"/>
    <property type="molecule type" value="Genomic_DNA"/>
</dbReference>
<evidence type="ECO:0000313" key="1">
    <source>
        <dbReference type="EMBL" id="AJP36340.1"/>
    </source>
</evidence>
<accession>A0A0C5I281</accession>
<dbReference type="InterPro" id="IPR029053">
    <property type="entry name" value="Viral_coat"/>
</dbReference>
<reference evidence="1 2" key="1">
    <citation type="journal article" date="2015" name="Infect. Genet. Evol.">
        <title>Diverse small circular DNA viruses circulating amongst estuarine molluscs.</title>
        <authorList>
            <person name="Dayaram A."/>
            <person name="Goldstien S."/>
            <person name="Arguello Astorga G.R."/>
            <person name="Zawar-Reza P."/>
            <person name="Gomez C."/>
            <person name="Harding J.S."/>
            <person name="Varsani A."/>
        </authorList>
    </citation>
    <scope>NUCLEOTIDE SEQUENCE [LARGE SCALE GENOMIC DNA]</scope>
    <source>
        <strain evidence="1">AHEaCV-2-NZ-3024C3-2012</strain>
    </source>
</reference>
<proteinExistence type="predicted"/>
<dbReference type="Gene3D" id="2.60.120.20">
    <property type="match status" value="1"/>
</dbReference>
<evidence type="ECO:0000313" key="2">
    <source>
        <dbReference type="Proteomes" id="UP000142197"/>
    </source>
</evidence>
<sequence length="261" mass="29390">MPRGQLTKTEKKQVKNIVQSQLSKVTELKQHVVEFDYDPVFRLNAGGVFHCLSNVQLNTSSPAGMTDATRNERFGSKISPKSITVDLMLRGSRDSVGFSGKTVDEIRVVLFRWKNETDVVAGGTKFPTQGLLWGETSPDQYNILTKPLNVFGDKDFEIVEDRKIKLTGDASQYMSGVSLISHTNSPQNKDKLLRLKVPYKDIVKTLNFVDSQVGTGFHTAEHRNSYWLYIATDNNIMGHPVTMNLPYYTLYSRMNFTDIGA</sequence>
<organism evidence="1 2">
    <name type="scientific">Avon-Heathcote Estuary associated circular virus 2</name>
    <dbReference type="NCBI Taxonomy" id="1618243"/>
    <lineage>
        <taxon>Viruses</taxon>
        <taxon>Monodnaviria</taxon>
        <taxon>Shotokuvirae</taxon>
        <taxon>Cressdnaviricota</taxon>
        <taxon>Arfiviricetes</taxon>
        <taxon>Jormunvirales</taxon>
        <taxon>Draupnirviridae</taxon>
        <taxon>Roburiusivirus</taxon>
        <taxon>Roburiusivirus westrobis</taxon>
    </lineage>
</organism>
<name>A0A0C5I281_9VIRU</name>
<protein>
    <submittedName>
        <fullName evidence="1">Capsid protein</fullName>
    </submittedName>
</protein>
<dbReference type="Proteomes" id="UP000142197">
    <property type="component" value="Genome"/>
</dbReference>
<keyword evidence="2" id="KW-1185">Reference proteome</keyword>